<dbReference type="InterPro" id="IPR036844">
    <property type="entry name" value="Hint_dom_sf"/>
</dbReference>
<dbReference type="CDD" id="cd00081">
    <property type="entry name" value="Hint"/>
    <property type="match status" value="1"/>
</dbReference>
<dbReference type="Pfam" id="PF07591">
    <property type="entry name" value="PT-HINT"/>
    <property type="match status" value="1"/>
</dbReference>
<dbReference type="InterPro" id="IPR031325">
    <property type="entry name" value="RHS_repeat"/>
</dbReference>
<dbReference type="PROSITE" id="PS50817">
    <property type="entry name" value="INTEIN_N_TER"/>
    <property type="match status" value="1"/>
</dbReference>
<dbReference type="InterPro" id="IPR006530">
    <property type="entry name" value="YD"/>
</dbReference>
<dbReference type="InterPro" id="IPR006141">
    <property type="entry name" value="Intein_N"/>
</dbReference>
<feature type="compositionally biased region" description="Basic and acidic residues" evidence="2">
    <location>
        <begin position="207"/>
        <end position="223"/>
    </location>
</feature>
<organism evidence="4 5">
    <name type="scientific">Paenibacillus amylolyticus</name>
    <dbReference type="NCBI Taxonomy" id="1451"/>
    <lineage>
        <taxon>Bacteria</taxon>
        <taxon>Bacillati</taxon>
        <taxon>Bacillota</taxon>
        <taxon>Bacilli</taxon>
        <taxon>Bacillales</taxon>
        <taxon>Paenibacillaceae</taxon>
        <taxon>Paenibacillus</taxon>
    </lineage>
</organism>
<dbReference type="PANTHER" id="PTHR32305:SF15">
    <property type="entry name" value="PROTEIN RHSA-RELATED"/>
    <property type="match status" value="1"/>
</dbReference>
<dbReference type="SMART" id="SM00306">
    <property type="entry name" value="HintN"/>
    <property type="match status" value="1"/>
</dbReference>
<keyword evidence="1" id="KW-0677">Repeat</keyword>
<dbReference type="GeneID" id="93479917"/>
<dbReference type="InterPro" id="IPR056823">
    <property type="entry name" value="TEN-like_YD-shell"/>
</dbReference>
<accession>A0ABD8B2W3</accession>
<dbReference type="Pfam" id="PF05593">
    <property type="entry name" value="RHS_repeat"/>
    <property type="match status" value="3"/>
</dbReference>
<keyword evidence="4" id="KW-0614">Plasmid</keyword>
<dbReference type="SUPFAM" id="SSF51294">
    <property type="entry name" value="Hedgehog/intein (Hint) domain"/>
    <property type="match status" value="1"/>
</dbReference>
<evidence type="ECO:0000313" key="5">
    <source>
        <dbReference type="Proteomes" id="UP001364764"/>
    </source>
</evidence>
<gene>
    <name evidence="4" type="ORF">V6668_30590</name>
</gene>
<feature type="domain" description="Hint" evidence="3">
    <location>
        <begin position="1944"/>
        <end position="2040"/>
    </location>
</feature>
<proteinExistence type="predicted"/>
<dbReference type="NCBIfam" id="TIGR01643">
    <property type="entry name" value="YD_repeat_2x"/>
    <property type="match status" value="4"/>
</dbReference>
<protein>
    <submittedName>
        <fullName evidence="4">Polymorphic toxin-type HINT domain-containing protein</fullName>
    </submittedName>
</protein>
<dbReference type="Gene3D" id="2.170.16.10">
    <property type="entry name" value="Hedgehog/Intein (Hint) domain"/>
    <property type="match status" value="1"/>
</dbReference>
<evidence type="ECO:0000259" key="3">
    <source>
        <dbReference type="SMART" id="SM00306"/>
    </source>
</evidence>
<reference evidence="4 5" key="1">
    <citation type="submission" date="2024-02" db="EMBL/GenBank/DDBJ databases">
        <title>Complete sequences of two Paenibacillus sp. strains and one Lysinibacillus strain isolated from the environment on STAA medium highlight biotechnological potential.</title>
        <authorList>
            <person name="Attere S.A."/>
            <person name="Piche L.C."/>
            <person name="Intertaglia L."/>
            <person name="Lami R."/>
            <person name="Charette S.J."/>
            <person name="Vincent A.T."/>
        </authorList>
    </citation>
    <scope>NUCLEOTIDE SEQUENCE [LARGE SCALE GENOMIC DNA]</scope>
    <source>
        <strain evidence="4 5">Y5S-7</strain>
        <plasmid evidence="4 5">pY5S7-1</plasmid>
    </source>
</reference>
<dbReference type="SUPFAM" id="SSF69304">
    <property type="entry name" value="Tricorn protease N-terminal domain"/>
    <property type="match status" value="1"/>
</dbReference>
<dbReference type="RefSeq" id="WP_100528637.1">
    <property type="nucleotide sequence ID" value="NZ_CP145893.1"/>
</dbReference>
<feature type="compositionally biased region" description="Polar residues" evidence="2">
    <location>
        <begin position="197"/>
        <end position="206"/>
    </location>
</feature>
<name>A0ABD8B2W3_PAEAM</name>
<dbReference type="InterPro" id="IPR003587">
    <property type="entry name" value="Hint_dom_N"/>
</dbReference>
<dbReference type="Gene3D" id="2.180.10.10">
    <property type="entry name" value="RHS repeat-associated core"/>
    <property type="match status" value="2"/>
</dbReference>
<sequence>MNYFMKKTISIILIVAVLSGLMGNALPTKSYAQDEAPSPETIQILIDEFGTTDSFIQRYLDQGYNLNEIIAAFYKARESAMSFDEALRAIHPEEVNESATVTSDVYADPTIENEASIISVEAEQSGIMKRYETYAVTEEVYSNLPTDPITETDDEEESNVKKEEPSEQTPDESVPVQEEKELEDEQVDANDKDNQELETTPDSVSTENKEEATTEESDSKELKSIQPLAASTSVPDPGKHVSEKAPVFDRKSFNEAPYSVGENGETISTLSGGLILEHADATLPGRGGMSFTLERQYNSTSAQFYDMDVGYNTYEYPIYQYFVTYNAVKKKKIPKYHVKYTENMSIQWDNNGDGVVDSETAIIETKTMKKGTYTTESEAKEVASHRIVYFTEPEPLFVQKTQYNNQDNFPTTMAYNEGGFIGTLNKSGSAKVISGQYTPAQTITAPQQTCINEISGKYDSKGNWVQTGAGSPCPDTKTATVQGKTITLTRTSVTNTKACLSPNKAGANYPCTKSWTAYYNGSVTIPASDTRSYSQSYAGTVEKPGSYSSRKYDSWVSLGNGAKQRKVYNVSEKPWVETEITEGSAVATTLATDATELWSEANTWKETFNANPGYPIPYPFDDGYNYYIAAQPAGETRAYQVGSNMDVTYFNKTVPAAADKRTPLGKGWSWKLPYIEKDNEKSFVVMADGGRYEIVGSKLKGADWEGTSVTQDTSVTVNGETSQQVIISADGLSKQYFTADGRLLQLSDSRQNDIQFIYEQNATYQSKLLTQVKDAIGNTIRIDYSPSAVTIRQGDRTVTYQKKTQNGIELLDSVIDPLGRKTTYSYKLADAKFNLLGFSPERAVSNPYALLTSVQHQTGAKTFYEYENSAVKRYIGADSLNEAYRVLTRKDQLTYENGTTEDYNRQTVSYTSDLGASYGQKATFGATIRDGLRETKYNFRKEVINADTPTSFYLDQMVVSAEGQNLTTAYTYGKVLKGRSIPATEPTTVAVTDNQTKDTLTTTIQYDDYGNVTSQTDASGKTVTSTYDETRHWLTSITEAVDAANKQVAVLTRNTNGDITQIVIRKNSASGDLISQADYTYDTFSNLLTQRLKNGAQEQVTTLEFNALYQQAFPMKTSTSVTDVDGKKSTVVTSRTYQPSNGTLMSSTDASQRTTSYGYDALGRTIRVTQTDGSVLSASYDDVGNRITVTDENGQKRITKWNSLGQEIESGYYQGGIYVVVSRTGYDPYGRAIWSENGLGNRTHLEYDAWNRVVSTTGADGSITTVKFNDSARTATTTDAEGYTQVQTSDRWRQIIQVAEKAQQENELRVLKKMTHDPINGNLLEETDGKGQVTEYSYDVQGQLTVVKSANGEQTRYAYDMLGNLVQTTDAAGNVKQSRYDELGRRIQTTDKQGNTTKSYYNPDGSLSKFIDRNGNAFLFNYDVRGNLLAKSSPEETIQFTFDRVGNRTSMIDQTGTTSYEYDTATEQLKQMTYPDGKQTTFEYDSFGNRTSMTGPFGTKVYYGYDTMNRLVSVGTSQDTPDKQYSYYMNGLSREASAKNGVQDLKTYQGLDLIGSNQVKDQVLLNSYSYEYDNNKNIVNRIHGDSIDTFSYDKLDRILTSNVNQEEYTYDQQGNRLTLSSDAEIDVKDSTYTYDMRDRLISVNKKGTQVNYKYNGDNLLVERTENGIITRYYYDDNAQIIAEAEVQDGTSTLKANYIRGAQLEAIQYPDGSKAYVQSNAHGDTTGLRDEQGEILNQYEYDIWGNILTKEETVHNPFRYAGELWDDTTELQYLRARWYDPAMGRFINEDSFEGELSDPLSQNLYAYVSNNPLKYVDPSGHIKNSTYYEIDLMLRDSMSFKSKSDAYWSNRSQLGVIFQKVYGDRDNMTFKFRYGVLTQTSPYSQFNTKGGADWARKALLADLDAFTDRTWTTAKSVEAILDSAVGLTGAAITKGKGSSITSKGCNCFTAGTKVQTDKGEKNIEDIEVGDKVLSKNENNPTGNTAYKEVTGLFRNQRDDIIKLYVGEQVIETTDNHPFWVEGKGWLFADELLSGDKLQKADGSNLKIDRVEYTKLDEPVTVYNFTVADYHTYYVTDLGIWVHNTGCEFVDVSKYKKWTSVGNQKKWLKGNNFKEGTQYTTDIMKTDVTSNGKKIGEIHYFQRDVINPDKYVPTHFQFIDPKTGKTKSDHFYFE</sequence>
<geneLocation type="plasmid" evidence="4 5">
    <name>pY5S7-1</name>
</geneLocation>
<dbReference type="Proteomes" id="UP001364764">
    <property type="component" value="Plasmid pY5S7-1"/>
</dbReference>
<dbReference type="Pfam" id="PF25023">
    <property type="entry name" value="TEN_YD-shell"/>
    <property type="match status" value="2"/>
</dbReference>
<dbReference type="InterPro" id="IPR050708">
    <property type="entry name" value="T6SS_VgrG/RHS"/>
</dbReference>
<evidence type="ECO:0000256" key="1">
    <source>
        <dbReference type="ARBA" id="ARBA00022737"/>
    </source>
</evidence>
<evidence type="ECO:0000313" key="4">
    <source>
        <dbReference type="EMBL" id="WWP24010.1"/>
    </source>
</evidence>
<dbReference type="InterPro" id="IPR022385">
    <property type="entry name" value="Rhs_assc_core"/>
</dbReference>
<dbReference type="PANTHER" id="PTHR32305">
    <property type="match status" value="1"/>
</dbReference>
<dbReference type="EMBL" id="CP145893">
    <property type="protein sequence ID" value="WWP24010.1"/>
    <property type="molecule type" value="Genomic_DNA"/>
</dbReference>
<evidence type="ECO:0000256" key="2">
    <source>
        <dbReference type="SAM" id="MobiDB-lite"/>
    </source>
</evidence>
<feature type="region of interest" description="Disordered" evidence="2">
    <location>
        <begin position="142"/>
        <end position="243"/>
    </location>
</feature>
<dbReference type="NCBIfam" id="TIGR03696">
    <property type="entry name" value="Rhs_assc_core"/>
    <property type="match status" value="1"/>
</dbReference>